<evidence type="ECO:0000259" key="8">
    <source>
        <dbReference type="PROSITE" id="PS51194"/>
    </source>
</evidence>
<dbReference type="PANTHER" id="PTHR13710">
    <property type="entry name" value="DNA HELICASE RECQ FAMILY MEMBER"/>
    <property type="match status" value="1"/>
</dbReference>
<dbReference type="InterPro" id="IPR027417">
    <property type="entry name" value="P-loop_NTPase"/>
</dbReference>
<keyword evidence="6" id="KW-0812">Transmembrane</keyword>
<keyword evidence="2" id="KW-0547">Nucleotide-binding</keyword>
<proteinExistence type="inferred from homology"/>
<comment type="caution">
    <text evidence="9">The sequence shown here is derived from an EMBL/GenBank/DDBJ whole genome shotgun (WGS) entry which is preliminary data.</text>
</comment>
<dbReference type="EMBL" id="JAPQKL010000008">
    <property type="protein sequence ID" value="KAJ5120965.1"/>
    <property type="molecule type" value="Genomic_DNA"/>
</dbReference>
<dbReference type="SMART" id="SM00487">
    <property type="entry name" value="DEXDc"/>
    <property type="match status" value="1"/>
</dbReference>
<evidence type="ECO:0000256" key="5">
    <source>
        <dbReference type="ARBA" id="ARBA00034808"/>
    </source>
</evidence>
<evidence type="ECO:0000259" key="7">
    <source>
        <dbReference type="PROSITE" id="PS51192"/>
    </source>
</evidence>
<dbReference type="InterPro" id="IPR001650">
    <property type="entry name" value="Helicase_C-like"/>
</dbReference>
<name>A0A9W9KVI9_9EURO</name>
<sequence length="861" mass="95540">MDRFFQSQVSYPLGDILSLRNYAFGVIRQSSSDGPPVTKHGLHDLSYAGIRLSSAGLGDFLRGLTMETSKALIELVFGFANWERLTRDLNIAEVGSREDWSRPAADFGMSDPSSPFSDFLAIHAFGPAANEWLLESYSAATADATSPEINRGTAVTYLKKVESFLTDLLVLCHITSGAPARGTEIIQVLRASSPVTGRNLFLDPQRGLFLIRLTYSKTFSTTNIEQRAVRVLPPALSYLLLVYLVVVFPFRVFLCEMLDIELRAELLFSISGGTVINSRALKGRLALRTQTYLNQRVGLKAWRHLAQGFIRYGMQEIIEDDNAEEDDLDTDEAIGASQMHHSVRTGQLVYGRTEGQLTHITKDRQEIYIAFCQRWHQYIGVGSQFDPFWHLYPSIAPPSFLPILPSAGSGPDAAVQTAPSLRPSFRLSDPALCARKTPAGSQPPVVSIGLLEEFKTLQDRRTSPDFLDFAEDQPDPLQLFKSYSQVTQAQSLDPGTDVLRALLRDFLGLPDATFTSDRQREALLAMVLNRDPCLFLVLPTGGGKSTLFLLCASLRTSRITIVIVPLVSLREDLRSKAQAIGLRVTDFEKDPGHGFAQYEGPQLVLVSAETAVTAAFTGTVRDLGSRVTRIIFDEAHLIHTAKHYRGILHHVREITRLERPLVFTTATLSARILSGIREELSLAEEPRVIRQPINRPNLSYRVKTLNPAESEDANLKILVGHGLKFWRDQGRQQVICFFPYKNQIDRISELYGDYVTPYHAGLAEETRARNLELFTRGGRQILAATSAIGAGFDFPNVGYIIYFLGAWSLTDFVQGCGRAARTAGSKGDVDVWVKASGFLLRDGPSGDVSKDSMELDCYEPH</sequence>
<dbReference type="GO" id="GO:0005737">
    <property type="term" value="C:cytoplasm"/>
    <property type="evidence" value="ECO:0007669"/>
    <property type="project" value="TreeGrafter"/>
</dbReference>
<dbReference type="PROSITE" id="PS51194">
    <property type="entry name" value="HELICASE_CTER"/>
    <property type="match status" value="1"/>
</dbReference>
<keyword evidence="6" id="KW-1133">Transmembrane helix</keyword>
<reference evidence="9" key="2">
    <citation type="journal article" date="2023" name="IMA Fungus">
        <title>Comparative genomic study of the Penicillium genus elucidates a diverse pangenome and 15 lateral gene transfer events.</title>
        <authorList>
            <person name="Petersen C."/>
            <person name="Sorensen T."/>
            <person name="Nielsen M.R."/>
            <person name="Sondergaard T.E."/>
            <person name="Sorensen J.L."/>
            <person name="Fitzpatrick D.A."/>
            <person name="Frisvad J.C."/>
            <person name="Nielsen K.L."/>
        </authorList>
    </citation>
    <scope>NUCLEOTIDE SEQUENCE</scope>
    <source>
        <strain evidence="9">IBT 22155</strain>
    </source>
</reference>
<evidence type="ECO:0000313" key="10">
    <source>
        <dbReference type="Proteomes" id="UP001149079"/>
    </source>
</evidence>
<evidence type="ECO:0000256" key="1">
    <source>
        <dbReference type="ARBA" id="ARBA00005446"/>
    </source>
</evidence>
<keyword evidence="3" id="KW-0067">ATP-binding</keyword>
<dbReference type="GO" id="GO:0009378">
    <property type="term" value="F:four-way junction helicase activity"/>
    <property type="evidence" value="ECO:0007669"/>
    <property type="project" value="TreeGrafter"/>
</dbReference>
<organism evidence="9 10">
    <name type="scientific">Penicillium bovifimosum</name>
    <dbReference type="NCBI Taxonomy" id="126998"/>
    <lineage>
        <taxon>Eukaryota</taxon>
        <taxon>Fungi</taxon>
        <taxon>Dikarya</taxon>
        <taxon>Ascomycota</taxon>
        <taxon>Pezizomycotina</taxon>
        <taxon>Eurotiomycetes</taxon>
        <taxon>Eurotiomycetidae</taxon>
        <taxon>Eurotiales</taxon>
        <taxon>Aspergillaceae</taxon>
        <taxon>Penicillium</taxon>
    </lineage>
</organism>
<dbReference type="GeneID" id="81410267"/>
<dbReference type="GO" id="GO:0043138">
    <property type="term" value="F:3'-5' DNA helicase activity"/>
    <property type="evidence" value="ECO:0007669"/>
    <property type="project" value="UniProtKB-EC"/>
</dbReference>
<dbReference type="EC" id="5.6.2.4" evidence="5"/>
<dbReference type="PANTHER" id="PTHR13710:SF154">
    <property type="entry name" value="RECQ HELICASE, PUTATIVE (AFU_ORTHOLOGUE AFUA_6G14720)-RELATED"/>
    <property type="match status" value="1"/>
</dbReference>
<dbReference type="OrthoDB" id="4368280at2759"/>
<dbReference type="GO" id="GO:0000724">
    <property type="term" value="P:double-strand break repair via homologous recombination"/>
    <property type="evidence" value="ECO:0007669"/>
    <property type="project" value="TreeGrafter"/>
</dbReference>
<feature type="domain" description="Helicase C-terminal" evidence="8">
    <location>
        <begin position="718"/>
        <end position="861"/>
    </location>
</feature>
<comment type="similarity">
    <text evidence="1">Belongs to the helicase family. RecQ subfamily.</text>
</comment>
<reference evidence="9" key="1">
    <citation type="submission" date="2022-11" db="EMBL/GenBank/DDBJ databases">
        <authorList>
            <person name="Petersen C."/>
        </authorList>
    </citation>
    <scope>NUCLEOTIDE SEQUENCE</scope>
    <source>
        <strain evidence="9">IBT 22155</strain>
    </source>
</reference>
<dbReference type="SMART" id="SM00490">
    <property type="entry name" value="HELICc"/>
    <property type="match status" value="1"/>
</dbReference>
<dbReference type="Pfam" id="PF00270">
    <property type="entry name" value="DEAD"/>
    <property type="match status" value="1"/>
</dbReference>
<dbReference type="GO" id="GO:0005524">
    <property type="term" value="F:ATP binding"/>
    <property type="evidence" value="ECO:0007669"/>
    <property type="project" value="UniProtKB-KW"/>
</dbReference>
<evidence type="ECO:0000256" key="6">
    <source>
        <dbReference type="SAM" id="Phobius"/>
    </source>
</evidence>
<gene>
    <name evidence="9" type="ORF">N7515_010353</name>
</gene>
<feature type="domain" description="Helicase ATP-binding" evidence="7">
    <location>
        <begin position="525"/>
        <end position="686"/>
    </location>
</feature>
<evidence type="ECO:0000313" key="9">
    <source>
        <dbReference type="EMBL" id="KAJ5120965.1"/>
    </source>
</evidence>
<feature type="transmembrane region" description="Helical" evidence="6">
    <location>
        <begin position="235"/>
        <end position="254"/>
    </location>
</feature>
<comment type="catalytic activity">
    <reaction evidence="4">
        <text>Couples ATP hydrolysis with the unwinding of duplex DNA by translocating in the 3'-5' direction.</text>
        <dbReference type="EC" id="5.6.2.4"/>
    </reaction>
</comment>
<dbReference type="AlphaFoldDB" id="A0A9W9KVI9"/>
<dbReference type="Proteomes" id="UP001149079">
    <property type="component" value="Unassembled WGS sequence"/>
</dbReference>
<keyword evidence="6" id="KW-0472">Membrane</keyword>
<evidence type="ECO:0000256" key="2">
    <source>
        <dbReference type="ARBA" id="ARBA00022741"/>
    </source>
</evidence>
<protein>
    <recommendedName>
        <fullName evidence="5">DNA 3'-5' helicase</fullName>
        <ecNumber evidence="5">5.6.2.4</ecNumber>
    </recommendedName>
</protein>
<keyword evidence="10" id="KW-1185">Reference proteome</keyword>
<dbReference type="InterPro" id="IPR011545">
    <property type="entry name" value="DEAD/DEAH_box_helicase_dom"/>
</dbReference>
<evidence type="ECO:0000256" key="4">
    <source>
        <dbReference type="ARBA" id="ARBA00034617"/>
    </source>
</evidence>
<dbReference type="GO" id="GO:0005694">
    <property type="term" value="C:chromosome"/>
    <property type="evidence" value="ECO:0007669"/>
    <property type="project" value="TreeGrafter"/>
</dbReference>
<dbReference type="InterPro" id="IPR014001">
    <property type="entry name" value="Helicase_ATP-bd"/>
</dbReference>
<dbReference type="Pfam" id="PF00271">
    <property type="entry name" value="Helicase_C"/>
    <property type="match status" value="1"/>
</dbReference>
<accession>A0A9W9KVI9</accession>
<dbReference type="Gene3D" id="3.40.50.300">
    <property type="entry name" value="P-loop containing nucleotide triphosphate hydrolases"/>
    <property type="match status" value="2"/>
</dbReference>
<evidence type="ECO:0000256" key="3">
    <source>
        <dbReference type="ARBA" id="ARBA00022840"/>
    </source>
</evidence>
<dbReference type="RefSeq" id="XP_056517469.1">
    <property type="nucleotide sequence ID" value="XM_056671096.1"/>
</dbReference>
<dbReference type="PROSITE" id="PS51192">
    <property type="entry name" value="HELICASE_ATP_BIND_1"/>
    <property type="match status" value="1"/>
</dbReference>
<dbReference type="SUPFAM" id="SSF52540">
    <property type="entry name" value="P-loop containing nucleoside triphosphate hydrolases"/>
    <property type="match status" value="1"/>
</dbReference>
<dbReference type="GO" id="GO:0003676">
    <property type="term" value="F:nucleic acid binding"/>
    <property type="evidence" value="ECO:0007669"/>
    <property type="project" value="InterPro"/>
</dbReference>